<evidence type="ECO:0000313" key="1">
    <source>
        <dbReference type="EMBL" id="OUE09142.1"/>
    </source>
</evidence>
<dbReference type="InterPro" id="IPR050490">
    <property type="entry name" value="Bact_solute-bd_prot1"/>
</dbReference>
<dbReference type="Proteomes" id="UP000195106">
    <property type="component" value="Unassembled WGS sequence"/>
</dbReference>
<protein>
    <submittedName>
        <fullName evidence="1">Multiple sugar-binding protein</fullName>
    </submittedName>
</protein>
<dbReference type="Gene3D" id="3.40.190.10">
    <property type="entry name" value="Periplasmic binding protein-like II"/>
    <property type="match status" value="2"/>
</dbReference>
<reference evidence="1 2" key="1">
    <citation type="submission" date="2016-08" db="EMBL/GenBank/DDBJ databases">
        <title>Genome sequence of Clavibacter michiganensis spp. strain CASJ009.</title>
        <authorList>
            <person name="Thapa S.P."/>
            <person name="Coaker G."/>
        </authorList>
    </citation>
    <scope>NUCLEOTIDE SEQUENCE [LARGE SCALE GENOMIC DNA]</scope>
    <source>
        <strain evidence="1">CASJ009</strain>
    </source>
</reference>
<dbReference type="PROSITE" id="PS51318">
    <property type="entry name" value="TAT"/>
    <property type="match status" value="1"/>
</dbReference>
<evidence type="ECO:0000313" key="2">
    <source>
        <dbReference type="Proteomes" id="UP000195106"/>
    </source>
</evidence>
<gene>
    <name evidence="1" type="primary">msmE_4</name>
    <name evidence="1" type="ORF">CMsap09_09370</name>
</gene>
<comment type="caution">
    <text evidence="1">The sequence shown here is derived from an EMBL/GenBank/DDBJ whole genome shotgun (WGS) entry which is preliminary data.</text>
</comment>
<dbReference type="Pfam" id="PF01547">
    <property type="entry name" value="SBP_bac_1"/>
    <property type="match status" value="1"/>
</dbReference>
<name>A0A251XU97_9MICO</name>
<sequence>MPTPPLPTPTGLSRRALLGGIGAAGASLLLAGCAPSMGGSRSGRTEITFYQTKPEAIGYFSDLVERFNESQSGVRVIHDSTSGISAGFVRGNPPDIAAFTYNLEMARFMERGALSDLGDMPQAATIRPEVQDLVDQYATYPGRTSVLPYSITAASVIYDQRIFADLGVDVPTTWQEILAACETFAAADVTPIYSTFREPWTVAQGLFDYTTGGMLDVAAFYRTMGEEGTRVGEGSAVSFEKDFREPVDRMVQLAGLSNANRNSRGYGDGNLAMAQGEAAMLMQGPWALGEITKANPDARIGTFPLPMTEEPDDRRVRVNLDLALWVPEQSRKQDAAREFLAFLMQPEIHDAYNEEFLAFGTTTTAPAVTDERIVGMQSYYDEARFYQGASKAIPLTIPAENYVQGIVTGASAADTLRTMDADWRRLALRS</sequence>
<organism evidence="1 2">
    <name type="scientific">Clavibacter michiganensis</name>
    <dbReference type="NCBI Taxonomy" id="28447"/>
    <lineage>
        <taxon>Bacteria</taxon>
        <taxon>Bacillati</taxon>
        <taxon>Actinomycetota</taxon>
        <taxon>Actinomycetes</taxon>
        <taxon>Micrococcales</taxon>
        <taxon>Microbacteriaceae</taxon>
        <taxon>Clavibacter</taxon>
    </lineage>
</organism>
<proteinExistence type="predicted"/>
<accession>A0A251XU97</accession>
<dbReference type="AlphaFoldDB" id="A0A251XU97"/>
<dbReference type="InterPro" id="IPR006311">
    <property type="entry name" value="TAT_signal"/>
</dbReference>
<dbReference type="PANTHER" id="PTHR43649">
    <property type="entry name" value="ARABINOSE-BINDING PROTEIN-RELATED"/>
    <property type="match status" value="1"/>
</dbReference>
<dbReference type="EMBL" id="MDHJ01000001">
    <property type="protein sequence ID" value="OUE09142.1"/>
    <property type="molecule type" value="Genomic_DNA"/>
</dbReference>
<dbReference type="InterPro" id="IPR006059">
    <property type="entry name" value="SBP"/>
</dbReference>
<dbReference type="SUPFAM" id="SSF53850">
    <property type="entry name" value="Periplasmic binding protein-like II"/>
    <property type="match status" value="1"/>
</dbReference>